<dbReference type="Proteomes" id="UP000009097">
    <property type="component" value="Unassembled WGS sequence"/>
</dbReference>
<reference evidence="2" key="1">
    <citation type="submission" date="2007-04" db="EMBL/GenBank/DDBJ databases">
        <authorList>
            <consortium name="The Broad Institute Genome Sequencing Platform"/>
            <person name="Birren B."/>
            <person name="Lander E."/>
            <person name="Galagan J."/>
            <person name="Nusbaum C."/>
            <person name="Devon K."/>
            <person name="Ma L.-J."/>
            <person name="Jaffe D."/>
            <person name="Butler J."/>
            <person name="Alvarez P."/>
            <person name="Gnerre S."/>
            <person name="Grabherr M."/>
            <person name="Kleber M."/>
            <person name="Mauceli E."/>
            <person name="Brockman W."/>
            <person name="MacCallum I.A."/>
            <person name="Young S."/>
            <person name="LaButti K."/>
            <person name="DeCaprio D."/>
            <person name="Crawford M."/>
            <person name="Koehrsen M."/>
            <person name="Engels R."/>
            <person name="Montgomery P."/>
            <person name="Pearson M."/>
            <person name="Howarth C."/>
            <person name="Larson L."/>
            <person name="White J."/>
            <person name="O'Leary S."/>
            <person name="Kodira C."/>
            <person name="Zeng Q."/>
            <person name="Yandava C."/>
            <person name="Alvarado L."/>
            <person name="Kistler C."/>
            <person name="Shim W.-B."/>
            <person name="Kang S."/>
            <person name="Woloshuk C."/>
        </authorList>
    </citation>
    <scope>NUCLEOTIDE SEQUENCE</scope>
    <source>
        <strain evidence="2">4287</strain>
    </source>
</reference>
<dbReference type="GeneID" id="28958083"/>
<dbReference type="AlphaFoldDB" id="A0A0J9WCG8"/>
<dbReference type="RefSeq" id="XP_018258275.1">
    <property type="nucleotide sequence ID" value="XM_018397315.1"/>
</dbReference>
<protein>
    <submittedName>
        <fullName evidence="2">Uncharacterized protein</fullName>
    </submittedName>
</protein>
<dbReference type="EMBL" id="DS231742">
    <property type="protein sequence ID" value="KNB20230.1"/>
    <property type="molecule type" value="Genomic_DNA"/>
</dbReference>
<gene>
    <name evidence="2" type="ORF">FOXG_17309</name>
</gene>
<feature type="region of interest" description="Disordered" evidence="1">
    <location>
        <begin position="45"/>
        <end position="75"/>
    </location>
</feature>
<dbReference type="VEuPathDB" id="FungiDB:FOXG_17309"/>
<accession>A0A0J9WCG8</accession>
<feature type="compositionally biased region" description="Polar residues" evidence="1">
    <location>
        <begin position="16"/>
        <end position="25"/>
    </location>
</feature>
<evidence type="ECO:0000313" key="3">
    <source>
        <dbReference type="Proteomes" id="UP000009097"/>
    </source>
</evidence>
<feature type="region of interest" description="Disordered" evidence="1">
    <location>
        <begin position="1"/>
        <end position="30"/>
    </location>
</feature>
<dbReference type="KEGG" id="fox:FOXG_17309"/>
<sequence>MFLQPDRSARRFCSRQPFQRPQTLPTGRRRPIFLVTRPTSLARTFAAPASAPSPDWDILSDTSSRTPRRKHSSVRNAHDAFHAAICCCVTSRSCTRPRSRRHVPAAVATLPPVSPPARGELGRIASQDLTQLHPMRLPVL</sequence>
<proteinExistence type="predicted"/>
<evidence type="ECO:0000256" key="1">
    <source>
        <dbReference type="SAM" id="MobiDB-lite"/>
    </source>
</evidence>
<reference evidence="2" key="2">
    <citation type="journal article" date="2010" name="Nature">
        <title>Comparative genomics reveals mobile pathogenicity chromosomes in Fusarium.</title>
        <authorList>
            <person name="Ma L.J."/>
            <person name="van der Does H.C."/>
            <person name="Borkovich K.A."/>
            <person name="Coleman J.J."/>
            <person name="Daboussi M.J."/>
            <person name="Di Pietro A."/>
            <person name="Dufresne M."/>
            <person name="Freitag M."/>
            <person name="Grabherr M."/>
            <person name="Henrissat B."/>
            <person name="Houterman P.M."/>
            <person name="Kang S."/>
            <person name="Shim W.B."/>
            <person name="Woloshuk C."/>
            <person name="Xie X."/>
            <person name="Xu J.R."/>
            <person name="Antoniw J."/>
            <person name="Baker S.E."/>
            <person name="Bluhm B.H."/>
            <person name="Breakspear A."/>
            <person name="Brown D.W."/>
            <person name="Butchko R.A."/>
            <person name="Chapman S."/>
            <person name="Coulson R."/>
            <person name="Coutinho P.M."/>
            <person name="Danchin E.G."/>
            <person name="Diener A."/>
            <person name="Gale L.R."/>
            <person name="Gardiner D.M."/>
            <person name="Goff S."/>
            <person name="Hammond-Kosack K.E."/>
            <person name="Hilburn K."/>
            <person name="Hua-Van A."/>
            <person name="Jonkers W."/>
            <person name="Kazan K."/>
            <person name="Kodira C.D."/>
            <person name="Koehrsen M."/>
            <person name="Kumar L."/>
            <person name="Lee Y.H."/>
            <person name="Li L."/>
            <person name="Manners J.M."/>
            <person name="Miranda-Saavedra D."/>
            <person name="Mukherjee M."/>
            <person name="Park G."/>
            <person name="Park J."/>
            <person name="Park S.Y."/>
            <person name="Proctor R.H."/>
            <person name="Regev A."/>
            <person name="Ruiz-Roldan M.C."/>
            <person name="Sain D."/>
            <person name="Sakthikumar S."/>
            <person name="Sykes S."/>
            <person name="Schwartz D.C."/>
            <person name="Turgeon B.G."/>
            <person name="Wapinski I."/>
            <person name="Yoder O."/>
            <person name="Young S."/>
            <person name="Zeng Q."/>
            <person name="Zhou S."/>
            <person name="Galagan J."/>
            <person name="Cuomo C.A."/>
            <person name="Kistler H.C."/>
            <person name="Rep M."/>
        </authorList>
    </citation>
    <scope>NUCLEOTIDE SEQUENCE [LARGE SCALE GENOMIC DNA]</scope>
    <source>
        <strain evidence="2">4287</strain>
    </source>
</reference>
<organism evidence="2 3">
    <name type="scientific">Fusarium oxysporum f. sp. lycopersici (strain 4287 / CBS 123668 / FGSC 9935 / NRRL 34936)</name>
    <name type="common">Fusarium vascular wilt of tomato</name>
    <dbReference type="NCBI Taxonomy" id="426428"/>
    <lineage>
        <taxon>Eukaryota</taxon>
        <taxon>Fungi</taxon>
        <taxon>Dikarya</taxon>
        <taxon>Ascomycota</taxon>
        <taxon>Pezizomycotina</taxon>
        <taxon>Sordariomycetes</taxon>
        <taxon>Hypocreomycetidae</taxon>
        <taxon>Hypocreales</taxon>
        <taxon>Nectriaceae</taxon>
        <taxon>Fusarium</taxon>
        <taxon>Fusarium oxysporum species complex</taxon>
    </lineage>
</organism>
<name>A0A0J9WCG8_FUSO4</name>
<evidence type="ECO:0000313" key="2">
    <source>
        <dbReference type="EMBL" id="KNB20230.1"/>
    </source>
</evidence>